<evidence type="ECO:0000256" key="4">
    <source>
        <dbReference type="ARBA" id="ARBA00022679"/>
    </source>
</evidence>
<dbReference type="PANTHER" id="PTHR45453:SF1">
    <property type="entry name" value="PHOSPHATE REGULON SENSOR PROTEIN PHOR"/>
    <property type="match status" value="1"/>
</dbReference>
<keyword evidence="3" id="KW-0597">Phosphoprotein</keyword>
<accession>A0A9X1HAS6</accession>
<keyword evidence="7" id="KW-1133">Transmembrane helix</keyword>
<evidence type="ECO:0000313" key="9">
    <source>
        <dbReference type="EMBL" id="MBZ4035248.1"/>
    </source>
</evidence>
<protein>
    <recommendedName>
        <fullName evidence="2">histidine kinase</fullName>
        <ecNumber evidence="2">2.7.13.3</ecNumber>
    </recommendedName>
</protein>
<evidence type="ECO:0000256" key="5">
    <source>
        <dbReference type="ARBA" id="ARBA00022777"/>
    </source>
</evidence>
<dbReference type="GO" id="GO:0016036">
    <property type="term" value="P:cellular response to phosphate starvation"/>
    <property type="evidence" value="ECO:0007669"/>
    <property type="project" value="TreeGrafter"/>
</dbReference>
<dbReference type="AlphaFoldDB" id="A0A9X1HAS6"/>
<evidence type="ECO:0000256" key="1">
    <source>
        <dbReference type="ARBA" id="ARBA00000085"/>
    </source>
</evidence>
<keyword evidence="6" id="KW-0902">Two-component regulatory system</keyword>
<dbReference type="InterPro" id="IPR050351">
    <property type="entry name" value="BphY/WalK/GraS-like"/>
</dbReference>
<dbReference type="Pfam" id="PF02518">
    <property type="entry name" value="HATPase_c"/>
    <property type="match status" value="1"/>
</dbReference>
<dbReference type="InterPro" id="IPR003661">
    <property type="entry name" value="HisK_dim/P_dom"/>
</dbReference>
<dbReference type="SMART" id="SM00388">
    <property type="entry name" value="HisKA"/>
    <property type="match status" value="1"/>
</dbReference>
<dbReference type="EC" id="2.7.13.3" evidence="2"/>
<dbReference type="SMART" id="SM00387">
    <property type="entry name" value="HATPase_c"/>
    <property type="match status" value="1"/>
</dbReference>
<comment type="catalytic activity">
    <reaction evidence="1">
        <text>ATP + protein L-histidine = ADP + protein N-phospho-L-histidine.</text>
        <dbReference type="EC" id="2.7.13.3"/>
    </reaction>
</comment>
<feature type="domain" description="Histidine kinase" evidence="8">
    <location>
        <begin position="224"/>
        <end position="428"/>
    </location>
</feature>
<dbReference type="PROSITE" id="PS50109">
    <property type="entry name" value="HIS_KIN"/>
    <property type="match status" value="1"/>
</dbReference>
<evidence type="ECO:0000256" key="6">
    <source>
        <dbReference type="ARBA" id="ARBA00023012"/>
    </source>
</evidence>
<organism evidence="9 10">
    <name type="scientific">Flavobacterium potami</name>
    <dbReference type="NCBI Taxonomy" id="2872310"/>
    <lineage>
        <taxon>Bacteria</taxon>
        <taxon>Pseudomonadati</taxon>
        <taxon>Bacteroidota</taxon>
        <taxon>Flavobacteriia</taxon>
        <taxon>Flavobacteriales</taxon>
        <taxon>Flavobacteriaceae</taxon>
        <taxon>Flavobacterium</taxon>
    </lineage>
</organism>
<keyword evidence="7" id="KW-0812">Transmembrane</keyword>
<evidence type="ECO:0000256" key="3">
    <source>
        <dbReference type="ARBA" id="ARBA00022553"/>
    </source>
</evidence>
<dbReference type="Pfam" id="PF00512">
    <property type="entry name" value="HisKA"/>
    <property type="match status" value="1"/>
</dbReference>
<keyword evidence="4" id="KW-0808">Transferase</keyword>
<evidence type="ECO:0000256" key="2">
    <source>
        <dbReference type="ARBA" id="ARBA00012438"/>
    </source>
</evidence>
<feature type="transmembrane region" description="Helical" evidence="7">
    <location>
        <begin position="135"/>
        <end position="157"/>
    </location>
</feature>
<keyword evidence="10" id="KW-1185">Reference proteome</keyword>
<dbReference type="GO" id="GO:0005886">
    <property type="term" value="C:plasma membrane"/>
    <property type="evidence" value="ECO:0007669"/>
    <property type="project" value="TreeGrafter"/>
</dbReference>
<reference evidence="9 10" key="1">
    <citation type="journal article" date="2023" name="Antonie Van Leeuwenhoek">
        <title>Flavobacterium potami sp. nov., a multi-metal resistance genes harbouring bacterium isolated from shallow river silt.</title>
        <authorList>
            <person name="Li S."/>
            <person name="Mao S."/>
            <person name="Mu W."/>
            <person name="Guo B."/>
            <person name="Li C."/>
            <person name="Zhu Q."/>
            <person name="Hou X."/>
            <person name="Zhao Y."/>
            <person name="Wei S."/>
            <person name="Liu H."/>
            <person name="Liu A."/>
        </authorList>
    </citation>
    <scope>NUCLEOTIDE SEQUENCE [LARGE SCALE GENOMIC DNA]</scope>
    <source>
        <strain evidence="9 10">17A</strain>
    </source>
</reference>
<evidence type="ECO:0000256" key="7">
    <source>
        <dbReference type="SAM" id="Phobius"/>
    </source>
</evidence>
<evidence type="ECO:0000313" key="10">
    <source>
        <dbReference type="Proteomes" id="UP001139366"/>
    </source>
</evidence>
<dbReference type="InterPro" id="IPR003594">
    <property type="entry name" value="HATPase_dom"/>
</dbReference>
<keyword evidence="7" id="KW-0472">Membrane</keyword>
<evidence type="ECO:0000259" key="8">
    <source>
        <dbReference type="PROSITE" id="PS50109"/>
    </source>
</evidence>
<proteinExistence type="predicted"/>
<comment type="caution">
    <text evidence="9">The sequence shown here is derived from an EMBL/GenBank/DDBJ whole genome shotgun (WGS) entry which is preliminary data.</text>
</comment>
<dbReference type="Proteomes" id="UP001139366">
    <property type="component" value="Unassembled WGS sequence"/>
</dbReference>
<dbReference type="EMBL" id="JAINUY010000003">
    <property type="protein sequence ID" value="MBZ4035248.1"/>
    <property type="molecule type" value="Genomic_DNA"/>
</dbReference>
<name>A0A9X1HAS6_9FLAO</name>
<dbReference type="GO" id="GO:0000155">
    <property type="term" value="F:phosphorelay sensor kinase activity"/>
    <property type="evidence" value="ECO:0007669"/>
    <property type="project" value="InterPro"/>
</dbReference>
<sequence length="441" mass="50548">MGKMNTKKLLSKTTRDFLILAAAILLICAPIFYYVSQWLYIYETEEVLVQHKNAFVNQSSRNFTPEDIKTWNRFNLHFTILPDMGVTKDSIVGTMVEDSTAEEKEPFRIIYAPVQIAGKTYTYTEKIHLLEMERMVFSIAGMFTFILLVLFIGIVWLSKKTASKRWMPFYNTLDQIHEFEIDKSKPPHFIKSDIDEFERLNRSLEALIEKNTAIYKSQREFVENAAHELQTPLALFQNKIDTLFQMDLNKDQTHVLGTLSRDVAKLNRLNKNLLLLSKMEHEAYLDKSTISVNAHIEKHLDFFTEQADQKQVSISMQISESLQIYGNPVLGEILINNLVLNAIRHNRSGGNIIIRTMPDELLILNTGVPSPLPIEKLFNRFFNGGTSANGTGLGLAIIRKIAEISGWRVSYSFYKGLHSFSVRFQRRALGSSNGQAPWRNG</sequence>
<feature type="transmembrane region" description="Helical" evidence="7">
    <location>
        <begin position="17"/>
        <end position="35"/>
    </location>
</feature>
<gene>
    <name evidence="9" type="ORF">K6T82_10755</name>
</gene>
<keyword evidence="5 9" id="KW-0418">Kinase</keyword>
<dbReference type="GO" id="GO:0004721">
    <property type="term" value="F:phosphoprotein phosphatase activity"/>
    <property type="evidence" value="ECO:0007669"/>
    <property type="project" value="TreeGrafter"/>
</dbReference>
<dbReference type="InterPro" id="IPR005467">
    <property type="entry name" value="His_kinase_dom"/>
</dbReference>
<dbReference type="PANTHER" id="PTHR45453">
    <property type="entry name" value="PHOSPHATE REGULON SENSOR PROTEIN PHOR"/>
    <property type="match status" value="1"/>
</dbReference>